<gene>
    <name evidence="2" type="ordered locus">Lebu_1615</name>
</gene>
<dbReference type="AlphaFoldDB" id="C7NBF6"/>
<dbReference type="OrthoDB" id="3182597at2"/>
<keyword evidence="3" id="KW-1185">Reference proteome</keyword>
<name>C7NBF6_LEPBD</name>
<sequence>MKNDNFSCENCGGMMRFDSKTQSLKCENCGTEKTLPRTLTWERHRLDEYDHLLKKESDNSLTVVECQSCGATIEMDPHISSGKCPYCNSNIVISEKAVSLLEPDGLRPFGVDQRDVGRIFSNWVKKRWFAPNALKTLYQAGKIMGIYLPYWSFDNNADCDYTALGGIDRTETYYEDGKEKTRIVTDWYSVRGNVQNDFKNIIMRASKSLKDNLLKSLGGFDLENTINFDTGYLSGYASEVFQIPMREGYVEAKEVMENELEGMVRSDVLRRYDRVKSISMNIYWSDEFYRLLMLPVYSTSYSFNGKSYQVLINGENGTVVGEYPKSIIKITFAIIAAIIVICILYFLFFKD</sequence>
<proteinExistence type="predicted"/>
<evidence type="ECO:0008006" key="4">
    <source>
        <dbReference type="Google" id="ProtNLM"/>
    </source>
</evidence>
<keyword evidence="1" id="KW-1133">Transmembrane helix</keyword>
<organism evidence="2 3">
    <name type="scientific">Leptotrichia buccalis (strain ATCC 14201 / DSM 1135 / JCM 12969 / NCTC 10249 / C-1013-b)</name>
    <dbReference type="NCBI Taxonomy" id="523794"/>
    <lineage>
        <taxon>Bacteria</taxon>
        <taxon>Fusobacteriati</taxon>
        <taxon>Fusobacteriota</taxon>
        <taxon>Fusobacteriia</taxon>
        <taxon>Fusobacteriales</taxon>
        <taxon>Leptotrichiaceae</taxon>
        <taxon>Leptotrichia</taxon>
    </lineage>
</organism>
<keyword evidence="1" id="KW-0812">Transmembrane</keyword>
<feature type="transmembrane region" description="Helical" evidence="1">
    <location>
        <begin position="330"/>
        <end position="349"/>
    </location>
</feature>
<evidence type="ECO:0000313" key="2">
    <source>
        <dbReference type="EMBL" id="ACV39487.1"/>
    </source>
</evidence>
<evidence type="ECO:0000313" key="3">
    <source>
        <dbReference type="Proteomes" id="UP000001910"/>
    </source>
</evidence>
<dbReference type="eggNOG" id="COG1594">
    <property type="taxonomic scope" value="Bacteria"/>
</dbReference>
<protein>
    <recommendedName>
        <fullName evidence="4">Zinc finger domain protein, LSD1 subclass</fullName>
    </recommendedName>
</protein>
<dbReference type="EMBL" id="CP001685">
    <property type="protein sequence ID" value="ACV39487.1"/>
    <property type="molecule type" value="Genomic_DNA"/>
</dbReference>
<dbReference type="STRING" id="523794.Lebu_1615"/>
<dbReference type="Gene3D" id="2.20.28.30">
    <property type="entry name" value="RNA polymerase ii, chain L"/>
    <property type="match status" value="2"/>
</dbReference>
<dbReference type="PANTHER" id="PTHR37826:SF3">
    <property type="entry name" value="J DOMAIN-CONTAINING PROTEIN"/>
    <property type="match status" value="1"/>
</dbReference>
<dbReference type="PANTHER" id="PTHR37826">
    <property type="entry name" value="FLOTILLIN BAND_7_5 DOMAIN PROTEIN"/>
    <property type="match status" value="1"/>
</dbReference>
<accession>C7NBF6</accession>
<keyword evidence="1" id="KW-0472">Membrane</keyword>
<reference evidence="2 3" key="1">
    <citation type="journal article" date="2009" name="Stand. Genomic Sci.">
        <title>Complete genome sequence of Leptotrichia buccalis type strain (C-1013-b).</title>
        <authorList>
            <person name="Ivanova N."/>
            <person name="Gronow S."/>
            <person name="Lapidus A."/>
            <person name="Copeland A."/>
            <person name="Glavina Del Rio T."/>
            <person name="Nolan M."/>
            <person name="Lucas S."/>
            <person name="Chen F."/>
            <person name="Tice H."/>
            <person name="Cheng J.F."/>
            <person name="Saunders E."/>
            <person name="Bruce D."/>
            <person name="Goodwin L."/>
            <person name="Brettin T."/>
            <person name="Detter J.C."/>
            <person name="Han C."/>
            <person name="Pitluck S."/>
            <person name="Mikhailova N."/>
            <person name="Pati A."/>
            <person name="Mavrommatis K."/>
            <person name="Chen A."/>
            <person name="Palaniappan K."/>
            <person name="Land M."/>
            <person name="Hauser L."/>
            <person name="Chang Y.J."/>
            <person name="Jeffries C.D."/>
            <person name="Chain P."/>
            <person name="Rohde C."/>
            <person name="Goker M."/>
            <person name="Bristow J."/>
            <person name="Eisen J.A."/>
            <person name="Markowitz V."/>
            <person name="Hugenholtz P."/>
            <person name="Kyrpides N.C."/>
            <person name="Klenk H.P."/>
        </authorList>
    </citation>
    <scope>NUCLEOTIDE SEQUENCE [LARGE SCALE GENOMIC DNA]</scope>
    <source>
        <strain evidence="3">ATCC 14201 / DSM 1135 / JCM 12969 / NCTC 10249 / C-1013-b</strain>
    </source>
</reference>
<evidence type="ECO:0000256" key="1">
    <source>
        <dbReference type="SAM" id="Phobius"/>
    </source>
</evidence>
<dbReference type="Proteomes" id="UP000001910">
    <property type="component" value="Chromosome"/>
</dbReference>
<dbReference type="RefSeq" id="WP_015769827.1">
    <property type="nucleotide sequence ID" value="NC_013192.1"/>
</dbReference>
<dbReference type="HOGENOM" id="CLU_039030_1_0_0"/>
<dbReference type="KEGG" id="lba:Lebu_1615"/>